<keyword evidence="3" id="KW-1185">Reference proteome</keyword>
<proteinExistence type="predicted"/>
<dbReference type="InterPro" id="IPR014710">
    <property type="entry name" value="RmlC-like_jellyroll"/>
</dbReference>
<dbReference type="SUPFAM" id="SSF51197">
    <property type="entry name" value="Clavaminate synthase-like"/>
    <property type="match status" value="1"/>
</dbReference>
<dbReference type="InterPro" id="IPR041667">
    <property type="entry name" value="Cupin_8"/>
</dbReference>
<evidence type="ECO:0000259" key="1">
    <source>
        <dbReference type="Pfam" id="PF13621"/>
    </source>
</evidence>
<organism evidence="2 3">
    <name type="scientific">Favolaschia claudopus</name>
    <dbReference type="NCBI Taxonomy" id="2862362"/>
    <lineage>
        <taxon>Eukaryota</taxon>
        <taxon>Fungi</taxon>
        <taxon>Dikarya</taxon>
        <taxon>Basidiomycota</taxon>
        <taxon>Agaricomycotina</taxon>
        <taxon>Agaricomycetes</taxon>
        <taxon>Agaricomycetidae</taxon>
        <taxon>Agaricales</taxon>
        <taxon>Marasmiineae</taxon>
        <taxon>Mycenaceae</taxon>
        <taxon>Favolaschia</taxon>
    </lineage>
</organism>
<reference evidence="2 3" key="1">
    <citation type="journal article" date="2024" name="J Genomics">
        <title>Draft genome sequencing and assembly of Favolaschia claudopus CIRM-BRFM 2984 isolated from oak limbs.</title>
        <authorList>
            <person name="Navarro D."/>
            <person name="Drula E."/>
            <person name="Chaduli D."/>
            <person name="Cazenave R."/>
            <person name="Ahrendt S."/>
            <person name="Wang J."/>
            <person name="Lipzen A."/>
            <person name="Daum C."/>
            <person name="Barry K."/>
            <person name="Grigoriev I.V."/>
            <person name="Favel A."/>
            <person name="Rosso M.N."/>
            <person name="Martin F."/>
        </authorList>
    </citation>
    <scope>NUCLEOTIDE SEQUENCE [LARGE SCALE GENOMIC DNA]</scope>
    <source>
        <strain evidence="2 3">CIRM-BRFM 2984</strain>
    </source>
</reference>
<dbReference type="EMBL" id="JAWWNJ010000002">
    <property type="protein sequence ID" value="KAK7061723.1"/>
    <property type="molecule type" value="Genomic_DNA"/>
</dbReference>
<gene>
    <name evidence="2" type="ORF">R3P38DRAFT_2831162</name>
</gene>
<feature type="domain" description="Cupin-like" evidence="1">
    <location>
        <begin position="32"/>
        <end position="173"/>
    </location>
</feature>
<protein>
    <submittedName>
        <fullName evidence="2">Cupin-like domain-containing protein</fullName>
    </submittedName>
</protein>
<evidence type="ECO:0000313" key="3">
    <source>
        <dbReference type="Proteomes" id="UP001362999"/>
    </source>
</evidence>
<comment type="caution">
    <text evidence="2">The sequence shown here is derived from an EMBL/GenBank/DDBJ whole genome shotgun (WGS) entry which is preliminary data.</text>
</comment>
<name>A0AAW0EDY3_9AGAR</name>
<evidence type="ECO:0000313" key="2">
    <source>
        <dbReference type="EMBL" id="KAK7061723.1"/>
    </source>
</evidence>
<dbReference type="Proteomes" id="UP001362999">
    <property type="component" value="Unassembled WGS sequence"/>
</dbReference>
<dbReference type="AlphaFoldDB" id="A0AAW0EDY3"/>
<accession>A0AAW0EDY3</accession>
<dbReference type="Gene3D" id="2.60.120.10">
    <property type="entry name" value="Jelly Rolls"/>
    <property type="match status" value="1"/>
</dbReference>
<dbReference type="Pfam" id="PF13621">
    <property type="entry name" value="Cupin_8"/>
    <property type="match status" value="1"/>
</dbReference>
<sequence length="174" mass="19586">MDLPSVLSHLSAEYHDLNGDHIDVLEEPPTALEFSRLVHISRPVLIRGMQIPSVRFWDDEYLAATMGETQISVAVTPNGRADAVTRSPVGKLYFVEPHVEKMKMSELLGKVSYESEDQEIYYLQSQNGNVYSSSYFEGISDNSEFESMRPDIPSEIPWCSEALGRSPDAVNLWS</sequence>